<proteinExistence type="inferred from homology"/>
<evidence type="ECO:0000256" key="7">
    <source>
        <dbReference type="ARBA" id="ARBA00037847"/>
    </source>
</evidence>
<comment type="similarity">
    <text evidence="2 8">Belongs to the EMP24/GP25L family.</text>
</comment>
<evidence type="ECO:0000256" key="9">
    <source>
        <dbReference type="SAM" id="Phobius"/>
    </source>
</evidence>
<feature type="transmembrane region" description="Helical" evidence="9">
    <location>
        <begin position="179"/>
        <end position="201"/>
    </location>
</feature>
<evidence type="ECO:0000256" key="1">
    <source>
        <dbReference type="ARBA" id="ARBA00004479"/>
    </source>
</evidence>
<dbReference type="PROSITE" id="PS50866">
    <property type="entry name" value="GOLD"/>
    <property type="match status" value="1"/>
</dbReference>
<evidence type="ECO:0000313" key="13">
    <source>
        <dbReference type="Proteomes" id="UP000309038"/>
    </source>
</evidence>
<keyword evidence="5 9" id="KW-1133">Transmembrane helix</keyword>
<dbReference type="PANTHER" id="PTHR22811">
    <property type="entry name" value="TRANSMEMBRANE EMP24 DOMAIN-CONTAINING PROTEIN"/>
    <property type="match status" value="1"/>
</dbReference>
<keyword evidence="3 8" id="KW-0812">Transmembrane</keyword>
<dbReference type="Pfam" id="PF01105">
    <property type="entry name" value="EMP24_GP25L"/>
    <property type="match status" value="1"/>
</dbReference>
<dbReference type="Gene3D" id="2.60.120.680">
    <property type="entry name" value="GOLD domain"/>
    <property type="match status" value="1"/>
</dbReference>
<name>A0A4S4KLA7_9APHY</name>
<dbReference type="InterPro" id="IPR015720">
    <property type="entry name" value="Emp24-like"/>
</dbReference>
<evidence type="ECO:0000256" key="6">
    <source>
        <dbReference type="ARBA" id="ARBA00023136"/>
    </source>
</evidence>
<feature type="chain" id="PRO_5020594822" description="GOLD domain-containing protein" evidence="10">
    <location>
        <begin position="24"/>
        <end position="214"/>
    </location>
</feature>
<evidence type="ECO:0000256" key="3">
    <source>
        <dbReference type="ARBA" id="ARBA00022692"/>
    </source>
</evidence>
<evidence type="ECO:0000259" key="11">
    <source>
        <dbReference type="PROSITE" id="PS50866"/>
    </source>
</evidence>
<comment type="caution">
    <text evidence="12">The sequence shown here is derived from an EMBL/GenBank/DDBJ whole genome shotgun (WGS) entry which is preliminary data.</text>
</comment>
<dbReference type="GO" id="GO:0016020">
    <property type="term" value="C:membrane"/>
    <property type="evidence" value="ECO:0007669"/>
    <property type="project" value="UniProtKB-SubCell"/>
</dbReference>
<keyword evidence="6 9" id="KW-0472">Membrane</keyword>
<dbReference type="AlphaFoldDB" id="A0A4S4KLA7"/>
<dbReference type="EMBL" id="SGPJ01000117">
    <property type="protein sequence ID" value="THG98487.1"/>
    <property type="molecule type" value="Genomic_DNA"/>
</dbReference>
<keyword evidence="4 10" id="KW-0732">Signal</keyword>
<evidence type="ECO:0000256" key="5">
    <source>
        <dbReference type="ARBA" id="ARBA00022989"/>
    </source>
</evidence>
<comment type="subcellular location">
    <subcellularLocation>
        <location evidence="7">Endomembrane system</location>
        <topology evidence="7">Single-pass membrane protein</topology>
    </subcellularLocation>
    <subcellularLocation>
        <location evidence="1 8">Membrane</location>
        <topology evidence="1 8">Single-pass type I membrane protein</topology>
    </subcellularLocation>
</comment>
<reference evidence="12 13" key="1">
    <citation type="submission" date="2019-02" db="EMBL/GenBank/DDBJ databases">
        <title>Genome sequencing of the rare red list fungi Phlebia centrifuga.</title>
        <authorList>
            <person name="Buettner E."/>
            <person name="Kellner H."/>
        </authorList>
    </citation>
    <scope>NUCLEOTIDE SEQUENCE [LARGE SCALE GENOMIC DNA]</scope>
    <source>
        <strain evidence="12 13">DSM 108282</strain>
    </source>
</reference>
<keyword evidence="13" id="KW-1185">Reference proteome</keyword>
<dbReference type="Proteomes" id="UP000309038">
    <property type="component" value="Unassembled WGS sequence"/>
</dbReference>
<dbReference type="SUPFAM" id="SSF101576">
    <property type="entry name" value="Supernatant protein factor (SPF), C-terminal domain"/>
    <property type="match status" value="1"/>
</dbReference>
<evidence type="ECO:0000256" key="10">
    <source>
        <dbReference type="SAM" id="SignalP"/>
    </source>
</evidence>
<protein>
    <recommendedName>
        <fullName evidence="11">GOLD domain-containing protein</fullName>
    </recommendedName>
</protein>
<evidence type="ECO:0000256" key="4">
    <source>
        <dbReference type="ARBA" id="ARBA00022729"/>
    </source>
</evidence>
<dbReference type="GO" id="GO:0012505">
    <property type="term" value="C:endomembrane system"/>
    <property type="evidence" value="ECO:0007669"/>
    <property type="project" value="UniProtKB-SubCell"/>
</dbReference>
<sequence length="214" mass="24151">MALLLSIISCTLFLLQLLSAASATALTTAIAANERVCFYADVDKAGEKLGFYFAVQSGGTFDIDFEVKDPNEKVLLDGTREKQGDYVLTANTPGEYAFCFENDMSTLTEKLVDFDIMVESEPRREPPARTAQISEHTTALEESIFRLNGMLLNIKRTQKYFHTRENRGFDIVKSTTNRLFWYAVLESMGILGMAALQVYVLQTFFTKTGRRYKV</sequence>
<dbReference type="InterPro" id="IPR036598">
    <property type="entry name" value="GOLD_dom_sf"/>
</dbReference>
<organism evidence="12 13">
    <name type="scientific">Hermanssonia centrifuga</name>
    <dbReference type="NCBI Taxonomy" id="98765"/>
    <lineage>
        <taxon>Eukaryota</taxon>
        <taxon>Fungi</taxon>
        <taxon>Dikarya</taxon>
        <taxon>Basidiomycota</taxon>
        <taxon>Agaricomycotina</taxon>
        <taxon>Agaricomycetes</taxon>
        <taxon>Polyporales</taxon>
        <taxon>Meruliaceae</taxon>
        <taxon>Hermanssonia</taxon>
    </lineage>
</organism>
<accession>A0A4S4KLA7</accession>
<evidence type="ECO:0000256" key="8">
    <source>
        <dbReference type="RuleBase" id="RU003827"/>
    </source>
</evidence>
<dbReference type="SMART" id="SM01190">
    <property type="entry name" value="EMP24_GP25L"/>
    <property type="match status" value="1"/>
</dbReference>
<evidence type="ECO:0000256" key="2">
    <source>
        <dbReference type="ARBA" id="ARBA00007104"/>
    </source>
</evidence>
<feature type="signal peptide" evidence="10">
    <location>
        <begin position="1"/>
        <end position="23"/>
    </location>
</feature>
<feature type="domain" description="GOLD" evidence="11">
    <location>
        <begin position="35"/>
        <end position="118"/>
    </location>
</feature>
<dbReference type="InterPro" id="IPR009038">
    <property type="entry name" value="GOLD_dom"/>
</dbReference>
<evidence type="ECO:0000313" key="12">
    <source>
        <dbReference type="EMBL" id="THG98487.1"/>
    </source>
</evidence>
<gene>
    <name evidence="12" type="ORF">EW026_g3709</name>
</gene>